<keyword evidence="2" id="KW-1185">Reference proteome</keyword>
<reference evidence="1" key="1">
    <citation type="submission" date="2023-03" db="EMBL/GenBank/DDBJ databases">
        <title>Massive genome expansion in bonnet fungi (Mycena s.s.) driven by repeated elements and novel gene families across ecological guilds.</title>
        <authorList>
            <consortium name="Lawrence Berkeley National Laboratory"/>
            <person name="Harder C.B."/>
            <person name="Miyauchi S."/>
            <person name="Viragh M."/>
            <person name="Kuo A."/>
            <person name="Thoen E."/>
            <person name="Andreopoulos B."/>
            <person name="Lu D."/>
            <person name="Skrede I."/>
            <person name="Drula E."/>
            <person name="Henrissat B."/>
            <person name="Morin E."/>
            <person name="Kohler A."/>
            <person name="Barry K."/>
            <person name="LaButti K."/>
            <person name="Morin E."/>
            <person name="Salamov A."/>
            <person name="Lipzen A."/>
            <person name="Mereny Z."/>
            <person name="Hegedus B."/>
            <person name="Baldrian P."/>
            <person name="Stursova M."/>
            <person name="Weitz H."/>
            <person name="Taylor A."/>
            <person name="Grigoriev I.V."/>
            <person name="Nagy L.G."/>
            <person name="Martin F."/>
            <person name="Kauserud H."/>
        </authorList>
    </citation>
    <scope>NUCLEOTIDE SEQUENCE</scope>
    <source>
        <strain evidence="1">CBHHK002</strain>
    </source>
</reference>
<evidence type="ECO:0000313" key="2">
    <source>
        <dbReference type="Proteomes" id="UP001218218"/>
    </source>
</evidence>
<dbReference type="InterPro" id="IPR023213">
    <property type="entry name" value="CAT-like_dom_sf"/>
</dbReference>
<comment type="caution">
    <text evidence="1">The sequence shown here is derived from an EMBL/GenBank/DDBJ whole genome shotgun (WGS) entry which is preliminary data.</text>
</comment>
<sequence>MFSWLLSLFSAYKTTPPPAGVRIIPCSAVDLYAASGLVLTTGLVINARLDPQRLEDTLANLIERKFPRAGGRLAFRNGIYEFQIPDVFDAVKTPPARFTVENYEEAYNCAGRPELPIALTGWKPSVIPAPDLEVFLRSKTCPKSQDDFLKPNVPLLHVHVAVFYDLTFVGVTSPHIAFDALGTATLLTAWTRVLSGEDIDTIPGMQWDAEPFASFAPGSSSSSVKPKVRRGWFELGWLSQLLFILRMISRIIPDPNEATYFVRVPKAFLNEEKQKITTELKIQESSEYVGSSDVLIAWWLKVCVPLSVYLLASNNLFLAFSQTMYAIRAPTDRTPIHLHVVNSVRNQPIFAQDAPLAHPYVQNAVLSITVPPLPVRAFQTESLGALALRVRRAIVAYNADPAGVRADLRWLCAGANATKTLFPCPPGAEFSVQTSWRAGKLGALDFSGAVAGDEKAAARVVFVHPVVSSGKTVPMRGSGAVLMEDEEVVWMSQIRGKKDWERIRESGEIVFN</sequence>
<organism evidence="1 2">
    <name type="scientific">Mycena albidolilacea</name>
    <dbReference type="NCBI Taxonomy" id="1033008"/>
    <lineage>
        <taxon>Eukaryota</taxon>
        <taxon>Fungi</taxon>
        <taxon>Dikarya</taxon>
        <taxon>Basidiomycota</taxon>
        <taxon>Agaricomycotina</taxon>
        <taxon>Agaricomycetes</taxon>
        <taxon>Agaricomycetidae</taxon>
        <taxon>Agaricales</taxon>
        <taxon>Marasmiineae</taxon>
        <taxon>Mycenaceae</taxon>
        <taxon>Mycena</taxon>
    </lineage>
</organism>
<dbReference type="Proteomes" id="UP001218218">
    <property type="component" value="Unassembled WGS sequence"/>
</dbReference>
<evidence type="ECO:0000313" key="1">
    <source>
        <dbReference type="EMBL" id="KAJ7361224.1"/>
    </source>
</evidence>
<gene>
    <name evidence="1" type="ORF">DFH08DRAFT_951824</name>
</gene>
<accession>A0AAD7F2D7</accession>
<dbReference type="AlphaFoldDB" id="A0AAD7F2D7"/>
<dbReference type="EMBL" id="JARIHO010000005">
    <property type="protein sequence ID" value="KAJ7361224.1"/>
    <property type="molecule type" value="Genomic_DNA"/>
</dbReference>
<name>A0AAD7F2D7_9AGAR</name>
<proteinExistence type="predicted"/>
<dbReference type="Gene3D" id="3.30.559.10">
    <property type="entry name" value="Chloramphenicol acetyltransferase-like domain"/>
    <property type="match status" value="2"/>
</dbReference>
<protein>
    <submittedName>
        <fullName evidence="1">Uncharacterized protein</fullName>
    </submittedName>
</protein>